<dbReference type="EMBL" id="RCHU02000007">
    <property type="protein sequence ID" value="KAL3583593.1"/>
    <property type="molecule type" value="Genomic_DNA"/>
</dbReference>
<gene>
    <name evidence="1" type="ORF">D5086_014654</name>
</gene>
<protein>
    <submittedName>
        <fullName evidence="1">Uncharacterized protein</fullName>
    </submittedName>
</protein>
<organism evidence="1 2">
    <name type="scientific">Populus alba</name>
    <name type="common">White poplar</name>
    <dbReference type="NCBI Taxonomy" id="43335"/>
    <lineage>
        <taxon>Eukaryota</taxon>
        <taxon>Viridiplantae</taxon>
        <taxon>Streptophyta</taxon>
        <taxon>Embryophyta</taxon>
        <taxon>Tracheophyta</taxon>
        <taxon>Spermatophyta</taxon>
        <taxon>Magnoliopsida</taxon>
        <taxon>eudicotyledons</taxon>
        <taxon>Gunneridae</taxon>
        <taxon>Pentapetalae</taxon>
        <taxon>rosids</taxon>
        <taxon>fabids</taxon>
        <taxon>Malpighiales</taxon>
        <taxon>Salicaceae</taxon>
        <taxon>Saliceae</taxon>
        <taxon>Populus</taxon>
    </lineage>
</organism>
<proteinExistence type="predicted"/>
<sequence length="399" mass="44242">MAMQTTAIQEDKGNGIFHKAMNSEKPVWIPGPVIIGAGPSGLAVAACLKERGVPFLILEKERCIGSLWTLKTYNRLQLHLPKETCKLPHMPFPPEVPSYPTKQQFISYLEAYAKHFAIEPMFRQEVQSAIYDARMGFWRVQSNESEFLCQWFIVATGENAEPVLPNIEGISDFKGSLIHTSRYKDGADFKGQKVLVVGCGNSGMEISLDLCNNDAQVSLAVRDKVKCSDPGSLAPNVYHPICSSLSTSTETCDTHKMGIRRPKIGPLEQKKSTGKTPVLDVGAFSKIKSGKIKVVCGVQRFTASGAEFVDGHVENFDSVILATGYRSNVTSWLKEDNFFNEKDGYPRNPFPDNWKGKNGLYSVGFTRRGLLGSSIDAQRVAEDIARQWNSETKHLRVES</sequence>
<comment type="caution">
    <text evidence="1">The sequence shown here is derived from an EMBL/GenBank/DDBJ whole genome shotgun (WGS) entry which is preliminary data.</text>
</comment>
<keyword evidence="2" id="KW-1185">Reference proteome</keyword>
<dbReference type="Proteomes" id="UP000309997">
    <property type="component" value="Unassembled WGS sequence"/>
</dbReference>
<accession>A0ACC4C0Z6</accession>
<evidence type="ECO:0000313" key="1">
    <source>
        <dbReference type="EMBL" id="KAL3583593.1"/>
    </source>
</evidence>
<name>A0ACC4C0Z6_POPAL</name>
<evidence type="ECO:0000313" key="2">
    <source>
        <dbReference type="Proteomes" id="UP000309997"/>
    </source>
</evidence>
<reference evidence="1 2" key="1">
    <citation type="journal article" date="2024" name="Plant Biotechnol. J.">
        <title>Genome and CRISPR/Cas9 system of a widespread forest tree (Populus alba) in the world.</title>
        <authorList>
            <person name="Liu Y.J."/>
            <person name="Jiang P.F."/>
            <person name="Han X.M."/>
            <person name="Li X.Y."/>
            <person name="Wang H.M."/>
            <person name="Wang Y.J."/>
            <person name="Wang X.X."/>
            <person name="Zeng Q.Y."/>
        </authorList>
    </citation>
    <scope>NUCLEOTIDE SEQUENCE [LARGE SCALE GENOMIC DNA]</scope>
    <source>
        <strain evidence="2">cv. PAL-ZL1</strain>
    </source>
</reference>